<dbReference type="OrthoDB" id="8116969at2"/>
<evidence type="ECO:0000313" key="10">
    <source>
        <dbReference type="EMBL" id="ESR27349.1"/>
    </source>
</evidence>
<keyword evidence="3" id="KW-1003">Cell membrane</keyword>
<feature type="transmembrane region" description="Helical" evidence="9">
    <location>
        <begin position="202"/>
        <end position="222"/>
    </location>
</feature>
<keyword evidence="7 9" id="KW-0472">Membrane</keyword>
<dbReference type="PANTHER" id="PTHR11795:SF445">
    <property type="entry name" value="AMINO ACID ABC TRANSPORTER PERMEASE PROTEIN"/>
    <property type="match status" value="1"/>
</dbReference>
<protein>
    <submittedName>
        <fullName evidence="10">ABC transporter, permease protein</fullName>
    </submittedName>
</protein>
<dbReference type="GO" id="GO:0006865">
    <property type="term" value="P:amino acid transport"/>
    <property type="evidence" value="ECO:0007669"/>
    <property type="project" value="UniProtKB-KW"/>
</dbReference>
<keyword evidence="4 9" id="KW-0812">Transmembrane</keyword>
<keyword evidence="6 9" id="KW-1133">Transmembrane helix</keyword>
<organism evidence="10 11">
    <name type="scientific">Lutibaculum baratangense AMV1</name>
    <dbReference type="NCBI Taxonomy" id="631454"/>
    <lineage>
        <taxon>Bacteria</taxon>
        <taxon>Pseudomonadati</taxon>
        <taxon>Pseudomonadota</taxon>
        <taxon>Alphaproteobacteria</taxon>
        <taxon>Hyphomicrobiales</taxon>
        <taxon>Tepidamorphaceae</taxon>
        <taxon>Lutibaculum</taxon>
    </lineage>
</organism>
<evidence type="ECO:0000256" key="1">
    <source>
        <dbReference type="ARBA" id="ARBA00004651"/>
    </source>
</evidence>
<reference evidence="10 11" key="1">
    <citation type="journal article" date="2014" name="Genome Announc.">
        <title>Draft Genome Sequence of Lutibaculum baratangense Strain AMV1T, Isolated from a Mud Volcano in Andamans, India.</title>
        <authorList>
            <person name="Singh A."/>
            <person name="Sreenivas A."/>
            <person name="Sathyanarayana Reddy G."/>
            <person name="Pinnaka A.K."/>
            <person name="Shivaji S."/>
        </authorList>
    </citation>
    <scope>NUCLEOTIDE SEQUENCE [LARGE SCALE GENOMIC DNA]</scope>
    <source>
        <strain evidence="10 11">AMV1</strain>
    </source>
</reference>
<dbReference type="eggNOG" id="COG0559">
    <property type="taxonomic scope" value="Bacteria"/>
</dbReference>
<feature type="transmembrane region" description="Helical" evidence="9">
    <location>
        <begin position="157"/>
        <end position="182"/>
    </location>
</feature>
<evidence type="ECO:0000256" key="5">
    <source>
        <dbReference type="ARBA" id="ARBA00022970"/>
    </source>
</evidence>
<evidence type="ECO:0000256" key="8">
    <source>
        <dbReference type="ARBA" id="ARBA00037998"/>
    </source>
</evidence>
<dbReference type="InterPro" id="IPR052157">
    <property type="entry name" value="BCAA_transport_permease"/>
</dbReference>
<evidence type="ECO:0000313" key="11">
    <source>
        <dbReference type="Proteomes" id="UP000017819"/>
    </source>
</evidence>
<evidence type="ECO:0000256" key="7">
    <source>
        <dbReference type="ARBA" id="ARBA00023136"/>
    </source>
</evidence>
<evidence type="ECO:0000256" key="6">
    <source>
        <dbReference type="ARBA" id="ARBA00022989"/>
    </source>
</evidence>
<proteinExistence type="inferred from homology"/>
<dbReference type="STRING" id="631454.N177_0328"/>
<comment type="similarity">
    <text evidence="8">Belongs to the binding-protein-dependent transport system permease family. LivHM subfamily.</text>
</comment>
<feature type="transmembrane region" description="Helical" evidence="9">
    <location>
        <begin position="97"/>
        <end position="117"/>
    </location>
</feature>
<dbReference type="RefSeq" id="WP_023430485.1">
    <property type="nucleotide sequence ID" value="NZ_AWXZ01000007.1"/>
</dbReference>
<feature type="transmembrane region" description="Helical" evidence="9">
    <location>
        <begin position="129"/>
        <end position="151"/>
    </location>
</feature>
<dbReference type="Pfam" id="PF02653">
    <property type="entry name" value="BPD_transp_2"/>
    <property type="match status" value="1"/>
</dbReference>
<evidence type="ECO:0000256" key="3">
    <source>
        <dbReference type="ARBA" id="ARBA00022475"/>
    </source>
</evidence>
<evidence type="ECO:0000256" key="2">
    <source>
        <dbReference type="ARBA" id="ARBA00022448"/>
    </source>
</evidence>
<dbReference type="InterPro" id="IPR001851">
    <property type="entry name" value="ABC_transp_permease"/>
</dbReference>
<evidence type="ECO:0000256" key="9">
    <source>
        <dbReference type="SAM" id="Phobius"/>
    </source>
</evidence>
<keyword evidence="5" id="KW-0029">Amino-acid transport</keyword>
<accession>V4RPZ9</accession>
<evidence type="ECO:0000256" key="4">
    <source>
        <dbReference type="ARBA" id="ARBA00022692"/>
    </source>
</evidence>
<sequence length="302" mass="30882">MSQAAYLAQQALNTCQIALLYALIALAYVLFHGVTNRFNLAFGALVTWGSYLALAAFSGGLSRRGVPDIALAALAIAIAVAGAAALGHGVGRTLRPLLVAPPLAILVATLGWGIALEEAARISAGSRELWLRPLLGGPAVSFAVGAAPMRITLMQGLVWAAAALAIAATLVSMRLSAFGRAWRAVSQDARMAALVGVDIGRVYAVTVLFASALAGTAGALAGLAYGNASFHGALIVATKALFVAILGGLHSPAGAILGALLLAAMESLWSAYLPGDWRDVAVFVVLAALVVHRPRRSSADRV</sequence>
<dbReference type="PANTHER" id="PTHR11795">
    <property type="entry name" value="BRANCHED-CHAIN AMINO ACID TRANSPORT SYSTEM PERMEASE PROTEIN LIVH"/>
    <property type="match status" value="1"/>
</dbReference>
<keyword evidence="2" id="KW-0813">Transport</keyword>
<dbReference type="GO" id="GO:0005886">
    <property type="term" value="C:plasma membrane"/>
    <property type="evidence" value="ECO:0007669"/>
    <property type="project" value="UniProtKB-SubCell"/>
</dbReference>
<comment type="subcellular location">
    <subcellularLocation>
        <location evidence="1">Cell membrane</location>
        <topology evidence="1">Multi-pass membrane protein</topology>
    </subcellularLocation>
</comment>
<feature type="transmembrane region" description="Helical" evidence="9">
    <location>
        <begin position="37"/>
        <end position="57"/>
    </location>
</feature>
<dbReference type="EMBL" id="AWXZ01000007">
    <property type="protein sequence ID" value="ESR27349.1"/>
    <property type="molecule type" value="Genomic_DNA"/>
</dbReference>
<keyword evidence="11" id="KW-1185">Reference proteome</keyword>
<dbReference type="AlphaFoldDB" id="V4RPZ9"/>
<dbReference type="GO" id="GO:0022857">
    <property type="term" value="F:transmembrane transporter activity"/>
    <property type="evidence" value="ECO:0007669"/>
    <property type="project" value="InterPro"/>
</dbReference>
<feature type="transmembrane region" description="Helical" evidence="9">
    <location>
        <begin position="12"/>
        <end position="31"/>
    </location>
</feature>
<comment type="caution">
    <text evidence="10">The sequence shown here is derived from an EMBL/GenBank/DDBJ whole genome shotgun (WGS) entry which is preliminary data.</text>
</comment>
<feature type="transmembrane region" description="Helical" evidence="9">
    <location>
        <begin position="69"/>
        <end position="91"/>
    </location>
</feature>
<dbReference type="Proteomes" id="UP000017819">
    <property type="component" value="Unassembled WGS sequence"/>
</dbReference>
<name>V4RPZ9_9HYPH</name>
<gene>
    <name evidence="10" type="ORF">N177_0328</name>
</gene>